<feature type="compositionally biased region" description="Basic and acidic residues" evidence="2">
    <location>
        <begin position="567"/>
        <end position="592"/>
    </location>
</feature>
<keyword evidence="1" id="KW-0175">Coiled coil</keyword>
<dbReference type="GO" id="GO:0005509">
    <property type="term" value="F:calcium ion binding"/>
    <property type="evidence" value="ECO:0007669"/>
    <property type="project" value="TreeGrafter"/>
</dbReference>
<feature type="compositionally biased region" description="Basic residues" evidence="2">
    <location>
        <begin position="600"/>
        <end position="622"/>
    </location>
</feature>
<dbReference type="InterPro" id="IPR037608">
    <property type="entry name" value="STIM1/2"/>
</dbReference>
<protein>
    <recommendedName>
        <fullName evidence="4">STIM1/2 Orai1-activating region domain-containing protein</fullName>
    </recommendedName>
</protein>
<dbReference type="GO" id="GO:0005783">
    <property type="term" value="C:endoplasmic reticulum"/>
    <property type="evidence" value="ECO:0007669"/>
    <property type="project" value="TreeGrafter"/>
</dbReference>
<proteinExistence type="predicted"/>
<evidence type="ECO:0000313" key="6">
    <source>
        <dbReference type="Proteomes" id="UP000678393"/>
    </source>
</evidence>
<feature type="non-terminal residue" evidence="5">
    <location>
        <position position="1"/>
    </location>
</feature>
<dbReference type="GO" id="GO:0005886">
    <property type="term" value="C:plasma membrane"/>
    <property type="evidence" value="ECO:0007669"/>
    <property type="project" value="TreeGrafter"/>
</dbReference>
<gene>
    <name evidence="5" type="ORF">CUNI_LOCUS20380</name>
</gene>
<feature type="region of interest" description="Disordered" evidence="2">
    <location>
        <begin position="549"/>
        <end position="622"/>
    </location>
</feature>
<feature type="region of interest" description="Disordered" evidence="2">
    <location>
        <begin position="485"/>
        <end position="531"/>
    </location>
</feature>
<dbReference type="InterPro" id="IPR013761">
    <property type="entry name" value="SAM/pointed_sf"/>
</dbReference>
<organism evidence="5 6">
    <name type="scientific">Candidula unifasciata</name>
    <dbReference type="NCBI Taxonomy" id="100452"/>
    <lineage>
        <taxon>Eukaryota</taxon>
        <taxon>Metazoa</taxon>
        <taxon>Spiralia</taxon>
        <taxon>Lophotrochozoa</taxon>
        <taxon>Mollusca</taxon>
        <taxon>Gastropoda</taxon>
        <taxon>Heterobranchia</taxon>
        <taxon>Euthyneura</taxon>
        <taxon>Panpulmonata</taxon>
        <taxon>Eupulmonata</taxon>
        <taxon>Stylommatophora</taxon>
        <taxon>Helicina</taxon>
        <taxon>Helicoidea</taxon>
        <taxon>Geomitridae</taxon>
        <taxon>Candidula</taxon>
    </lineage>
</organism>
<keyword evidence="6" id="KW-1185">Reference proteome</keyword>
<keyword evidence="3" id="KW-0472">Membrane</keyword>
<feature type="domain" description="STIM1/2 Orai1-activating region" evidence="4">
    <location>
        <begin position="134"/>
        <end position="234"/>
    </location>
</feature>
<accession>A0A8S4A3H4</accession>
<dbReference type="CDD" id="cd11722">
    <property type="entry name" value="SOAR"/>
    <property type="match status" value="1"/>
</dbReference>
<dbReference type="PANTHER" id="PTHR15136">
    <property type="entry name" value="STROMAL INTERACTION MOLECULE HOMOLOG"/>
    <property type="match status" value="1"/>
</dbReference>
<dbReference type="Proteomes" id="UP000678393">
    <property type="component" value="Unassembled WGS sequence"/>
</dbReference>
<dbReference type="OrthoDB" id="9986177at2759"/>
<dbReference type="PANTHER" id="PTHR15136:SF5">
    <property type="entry name" value="STROMAL INTERACTION MOLECULE HOMOLOG"/>
    <property type="match status" value="1"/>
</dbReference>
<evidence type="ECO:0000256" key="2">
    <source>
        <dbReference type="SAM" id="MobiDB-lite"/>
    </source>
</evidence>
<feature type="region of interest" description="Disordered" evidence="2">
    <location>
        <begin position="389"/>
        <end position="444"/>
    </location>
</feature>
<name>A0A8S4A3H4_9EUPU</name>
<dbReference type="Pfam" id="PF16533">
    <property type="entry name" value="SOAR"/>
    <property type="match status" value="1"/>
</dbReference>
<dbReference type="Gene3D" id="1.10.150.50">
    <property type="entry name" value="Transcription Factor, Ets-1"/>
    <property type="match status" value="1"/>
</dbReference>
<reference evidence="5" key="1">
    <citation type="submission" date="2021-04" db="EMBL/GenBank/DDBJ databases">
        <authorList>
            <consortium name="Molecular Ecology Group"/>
        </authorList>
    </citation>
    <scope>NUCLEOTIDE SEQUENCE</scope>
</reference>
<feature type="compositionally biased region" description="Polar residues" evidence="2">
    <location>
        <begin position="497"/>
        <end position="531"/>
    </location>
</feature>
<dbReference type="EMBL" id="CAJHNH020007623">
    <property type="protein sequence ID" value="CAG5134822.1"/>
    <property type="molecule type" value="Genomic_DNA"/>
</dbReference>
<feature type="compositionally biased region" description="Polar residues" evidence="2">
    <location>
        <begin position="551"/>
        <end position="565"/>
    </location>
</feature>
<evidence type="ECO:0000259" key="4">
    <source>
        <dbReference type="Pfam" id="PF16533"/>
    </source>
</evidence>
<dbReference type="GO" id="GO:0002115">
    <property type="term" value="P:store-operated calcium entry"/>
    <property type="evidence" value="ECO:0007669"/>
    <property type="project" value="TreeGrafter"/>
</dbReference>
<evidence type="ECO:0000256" key="1">
    <source>
        <dbReference type="SAM" id="Coils"/>
    </source>
</evidence>
<evidence type="ECO:0000313" key="5">
    <source>
        <dbReference type="EMBL" id="CAG5134822.1"/>
    </source>
</evidence>
<keyword evidence="3" id="KW-1133">Transmembrane helix</keyword>
<evidence type="ECO:0000256" key="3">
    <source>
        <dbReference type="SAM" id="Phobius"/>
    </source>
</evidence>
<keyword evidence="3" id="KW-0812">Transmembrane</keyword>
<dbReference type="GO" id="GO:0005246">
    <property type="term" value="F:calcium channel regulator activity"/>
    <property type="evidence" value="ECO:0007669"/>
    <property type="project" value="InterPro"/>
</dbReference>
<feature type="coiled-coil region" evidence="1">
    <location>
        <begin position="159"/>
        <end position="215"/>
    </location>
</feature>
<dbReference type="AlphaFoldDB" id="A0A8S4A3H4"/>
<dbReference type="InterPro" id="IPR032393">
    <property type="entry name" value="SOAR_STIM1/2"/>
</dbReference>
<dbReference type="GO" id="GO:0006874">
    <property type="term" value="P:intracellular calcium ion homeostasis"/>
    <property type="evidence" value="ECO:0007669"/>
    <property type="project" value="TreeGrafter"/>
</dbReference>
<feature type="coiled-coil region" evidence="1">
    <location>
        <begin position="100"/>
        <end position="133"/>
    </location>
</feature>
<feature type="transmembrane region" description="Helical" evidence="3">
    <location>
        <begin position="73"/>
        <end position="95"/>
    </location>
</feature>
<comment type="caution">
    <text evidence="5">The sequence shown here is derived from an EMBL/GenBank/DDBJ whole genome shotgun (WGS) entry which is preliminary data.</text>
</comment>
<sequence length="622" mass="67659">FTATLVCLFEDIEIPCFSKHFGNNLDLLVNSTSPLLVTLGIRNPVHKQKLSLKAMDTVLFGAPKRLHNYAKDVMLFMAVLLAIGISWFACLHHRYSQTQVKKMMKDLEALQKAEDALKKLSNELEIQQQLENQWSVPCELQTWLQLTHELEQVHFNAKRQAAERQLLAAKDGCEKIKKRKQAFFGPLRMAHSNSLDDIDQSILDARAALEEVKQDLQERLHRWHTIEILCGFPILNNPGLSALKQVLGRDAGNGARLQNSLMAGMTFEEADEDMAPTDESIQCKSIYNQIPEKQRQQIYAWAHRSRRNYWLKQKSMTNGFTTSTTLPANKTSSFLKQQTLAGATGSLTSANKTASGTTTAVSVKNGHRDVEPQGTSTVGPGSSVVFQLGDSSKHQRSHSSASLSLVNPGITNNSHLGHVQGPTQVHHGAAPTQATPSGLRISNSSGNLMNGHAINRTGSLTLKLFSSASGNHLSARAALPLSTAAAASADSPEEKIQQNGAGQADSNSSSPVDSENASASRQSPVSLSDSNSLASNMLVKTGQLEDADTASLGSIPNSQSSSVLSKSRHEPSPELDRSSQETDSLHESKEGEAVIVSPRKNGKKKTLLPKFLQKNKSKQKTA</sequence>
<dbReference type="Gene3D" id="1.10.287.3550">
    <property type="match status" value="1"/>
</dbReference>
<feature type="compositionally biased region" description="Polar residues" evidence="2">
    <location>
        <begin position="432"/>
        <end position="444"/>
    </location>
</feature>